<comment type="caution">
    <text evidence="1">The sequence shown here is derived from an EMBL/GenBank/DDBJ whole genome shotgun (WGS) entry which is preliminary data.</text>
</comment>
<evidence type="ECO:0008006" key="3">
    <source>
        <dbReference type="Google" id="ProtNLM"/>
    </source>
</evidence>
<accession>W9H995</accession>
<name>W9H995_9PROT</name>
<dbReference type="Pfam" id="PF13692">
    <property type="entry name" value="Glyco_trans_1_4"/>
    <property type="match status" value="1"/>
</dbReference>
<evidence type="ECO:0000313" key="1">
    <source>
        <dbReference type="EMBL" id="EWY40388.1"/>
    </source>
</evidence>
<protein>
    <recommendedName>
        <fullName evidence="3">Glycosyltransferase subfamily 4-like N-terminal domain-containing protein</fullName>
    </recommendedName>
</protein>
<dbReference type="EMBL" id="AVFL01000008">
    <property type="protein sequence ID" value="EWY40388.1"/>
    <property type="molecule type" value="Genomic_DNA"/>
</dbReference>
<proteinExistence type="predicted"/>
<sequence>MLLTPTVPHPASTGASMRAWRILRHLSGTYRVHLGCFADDSIDRRREGFVRQFCHGAFFARCDAPVTRGKGAAGLLGLGRPSRLGQDAGLSAWVERIWNERRPTRVLALCAAMAPYALMRPDFPARRVLDRADIDGDQELAPAIDLKRPSLAIWRWLQIRELRAMLLLDQHRLAPWDASLLNSARAVATLREMFPEIAGRIHHVPDGIDTVRFAPNDGQHAAPLPYGGRSILMAGPLDSQADADAAKWFAREVLPRVRAVAPDCRLILTSGEPTPAMRYPATCPGVTLATGVRDIRPWIAHASVVVAPQGTPKSRLVLEAMAMARPVVAAPAALGDARERVERDLWLAEGATDFGHAVLAALHPTLGPSVGRAARARILATHSWEAGLTRLDAVLEGRAFAIPARTHTMSRG</sequence>
<dbReference type="AlphaFoldDB" id="W9H995"/>
<dbReference type="STRING" id="1385369.N825_36350"/>
<evidence type="ECO:0000313" key="2">
    <source>
        <dbReference type="Proteomes" id="UP000019486"/>
    </source>
</evidence>
<gene>
    <name evidence="1" type="ORF">N825_36350</name>
</gene>
<dbReference type="PATRIC" id="fig|1385369.3.peg.2576"/>
<keyword evidence="2" id="KW-1185">Reference proteome</keyword>
<organism evidence="1 2">
    <name type="scientific">Skermanella stibiiresistens SB22</name>
    <dbReference type="NCBI Taxonomy" id="1385369"/>
    <lineage>
        <taxon>Bacteria</taxon>
        <taxon>Pseudomonadati</taxon>
        <taxon>Pseudomonadota</taxon>
        <taxon>Alphaproteobacteria</taxon>
        <taxon>Rhodospirillales</taxon>
        <taxon>Azospirillaceae</taxon>
        <taxon>Skermanella</taxon>
    </lineage>
</organism>
<dbReference type="Gene3D" id="3.40.50.2000">
    <property type="entry name" value="Glycogen Phosphorylase B"/>
    <property type="match status" value="2"/>
</dbReference>
<reference evidence="1 2" key="1">
    <citation type="submission" date="2013-08" db="EMBL/GenBank/DDBJ databases">
        <title>The genome sequence of Skermanella stibiiresistens.</title>
        <authorList>
            <person name="Zhu W."/>
            <person name="Wang G."/>
        </authorList>
    </citation>
    <scope>NUCLEOTIDE SEQUENCE [LARGE SCALE GENOMIC DNA]</scope>
    <source>
        <strain evidence="1 2">SB22</strain>
    </source>
</reference>
<dbReference type="SUPFAM" id="SSF53756">
    <property type="entry name" value="UDP-Glycosyltransferase/glycogen phosphorylase"/>
    <property type="match status" value="1"/>
</dbReference>
<dbReference type="Proteomes" id="UP000019486">
    <property type="component" value="Unassembled WGS sequence"/>
</dbReference>